<sequence>MPNVFDIKRNDECICGSGKKYKKCCLPRIEEIETELIKELEKDFDINQYGKDFIRVVSVMFGFEMKEDAGEADTERIAKIISELWEENDLDLDSIQKSAEAIFQLVSSKEELKFFRIPAKVFIENDTDNFDDLFDEVLEDLSIEEYLLELASIIRTSFFTDDELKTIFNWISLGLADPWQTGFFDVLFQISLKEMGEAAEKFHQIAENESDDSSEDAFLQLEPLFEEYPIFEEFVGIKALYNFESELEYLLNNGVEFEFPFYIIYTLFLKFLSAINEVIKEDLAYLKLYCPDLIFGAADAVLQEEEVIEEVYKDILEALSETLEENKDKNEELCYVIVSTTSFFFMPLWTHIIAIEKILALSMQKYFMKLPRTVDDSQLMLDSAKQLVNREFLNNYISYLNSKGLEKEASILQKTYEEATSQDAIKEIDIEEVIDIITDEDMTFEIEL</sequence>
<protein>
    <submittedName>
        <fullName evidence="1">SEC-C motif-containing protein</fullName>
    </submittedName>
</protein>
<dbReference type="OrthoDB" id="6399948at2"/>
<evidence type="ECO:0000313" key="2">
    <source>
        <dbReference type="Proteomes" id="UP000062160"/>
    </source>
</evidence>
<organism evidence="1">
    <name type="scientific">Tepidanaerobacter syntrophicus</name>
    <dbReference type="NCBI Taxonomy" id="224999"/>
    <lineage>
        <taxon>Bacteria</taxon>
        <taxon>Bacillati</taxon>
        <taxon>Bacillota</taxon>
        <taxon>Clostridia</taxon>
        <taxon>Thermosediminibacterales</taxon>
        <taxon>Tepidanaerobacteraceae</taxon>
        <taxon>Tepidanaerobacter</taxon>
    </lineage>
</organism>
<proteinExistence type="predicted"/>
<reference evidence="1" key="1">
    <citation type="journal article" date="2016" name="Genome Announc.">
        <title>Draft Genome Sequence of the Syntrophic Lactate-Degrading Bacterium Tepidanaerobacter syntrophicus JLT.</title>
        <authorList>
            <person name="Matsuura N."/>
            <person name="Ohashi A."/>
            <person name="Tourlousse D.M."/>
            <person name="Sekiguchi Y."/>
        </authorList>
    </citation>
    <scope>NUCLEOTIDE SEQUENCE [LARGE SCALE GENOMIC DNA]</scope>
    <source>
        <strain evidence="1">JL</strain>
    </source>
</reference>
<accession>A0A0U9HLF3</accession>
<name>A0A0U9HLF3_9FIRM</name>
<evidence type="ECO:0000313" key="1">
    <source>
        <dbReference type="EMBL" id="GAQ25155.1"/>
    </source>
</evidence>
<dbReference type="Gene3D" id="3.10.450.50">
    <property type="match status" value="1"/>
</dbReference>
<dbReference type="AlphaFoldDB" id="A0A0U9HLF3"/>
<dbReference type="Proteomes" id="UP000062160">
    <property type="component" value="Unassembled WGS sequence"/>
</dbReference>
<dbReference type="STRING" id="224999.GCA_001485475_01170"/>
<dbReference type="InterPro" id="IPR004027">
    <property type="entry name" value="SEC_C_motif"/>
</dbReference>
<dbReference type="Pfam" id="PF02810">
    <property type="entry name" value="SEC-C"/>
    <property type="match status" value="1"/>
</dbReference>
<dbReference type="EMBL" id="DF977001">
    <property type="protein sequence ID" value="GAQ25155.1"/>
    <property type="molecule type" value="Genomic_DNA"/>
</dbReference>
<keyword evidence="2" id="KW-1185">Reference proteome</keyword>
<gene>
    <name evidence="1" type="ORF">TSYNT_7173</name>
</gene>
<dbReference type="SUPFAM" id="SSF103642">
    <property type="entry name" value="Sec-C motif"/>
    <property type="match status" value="1"/>
</dbReference>
<dbReference type="RefSeq" id="WP_059032565.1">
    <property type="nucleotide sequence ID" value="NZ_DF977001.1"/>
</dbReference>